<dbReference type="PANTHER" id="PTHR13510">
    <property type="entry name" value="FYVE-FINGER-CONTAINING RAB5 EFFECTOR PROTEIN RABENOSYN-5-RELATED"/>
    <property type="match status" value="1"/>
</dbReference>
<accession>A0A9W6Y4S9</accession>
<evidence type="ECO:0000313" key="2">
    <source>
        <dbReference type="EMBL" id="GMF52378.1"/>
    </source>
</evidence>
<reference evidence="2" key="1">
    <citation type="submission" date="2023-04" db="EMBL/GenBank/DDBJ databases">
        <title>Phytophthora fragariaefolia NBRC 109709.</title>
        <authorList>
            <person name="Ichikawa N."/>
            <person name="Sato H."/>
            <person name="Tonouchi N."/>
        </authorList>
    </citation>
    <scope>NUCLEOTIDE SEQUENCE</scope>
    <source>
        <strain evidence="2">NBRC 109709</strain>
    </source>
</reference>
<dbReference type="InterPro" id="IPR023393">
    <property type="entry name" value="START-like_dom_sf"/>
</dbReference>
<evidence type="ECO:0000256" key="1">
    <source>
        <dbReference type="SAM" id="MobiDB-lite"/>
    </source>
</evidence>
<comment type="caution">
    <text evidence="2">The sequence shown here is derived from an EMBL/GenBank/DDBJ whole genome shotgun (WGS) entry which is preliminary data.</text>
</comment>
<dbReference type="AlphaFoldDB" id="A0A9W6Y4S9"/>
<gene>
    <name evidence="2" type="ORF">Pfra01_002142600</name>
</gene>
<proteinExistence type="predicted"/>
<dbReference type="OrthoDB" id="164487at2759"/>
<feature type="region of interest" description="Disordered" evidence="1">
    <location>
        <begin position="25"/>
        <end position="62"/>
    </location>
</feature>
<sequence length="366" mass="40482">MARLEVPVTYNRDPKTQRPHFLCGATPQEQGSFKRRGRTGSNTRWADTDGEASLSGTSGNSLQEKLRRPGVSLMALHGTVDGSLADCMFGTFAPSNQAWMWRSSHINDRLDDARILATIRGPTQNDPFQFLGIKWFAKEHPAVLMGFVQQRDFLIMEATGLTRDLRGEIVGYYLMHSISLTEVPELSEKGIVRGNVSFCFIDRQSGPGKVELYCRGFSDPRGGMLDRVSIAIASEALICAARVVDYAYIKKLTWLMKHKRASQSEEEVAICRRTRCANGCKNFTKFFMTGVGSGAPCRICRRVVCGKCSVVKRMTVDVSSTGSVKQCALRFCVGCLLETKKASVWKLALSGVETTSKCNSSTYSGY</sequence>
<dbReference type="InterPro" id="IPR052727">
    <property type="entry name" value="Rab4/Rab5_effector"/>
</dbReference>
<organism evidence="2 3">
    <name type="scientific">Phytophthora fragariaefolia</name>
    <dbReference type="NCBI Taxonomy" id="1490495"/>
    <lineage>
        <taxon>Eukaryota</taxon>
        <taxon>Sar</taxon>
        <taxon>Stramenopiles</taxon>
        <taxon>Oomycota</taxon>
        <taxon>Peronosporomycetes</taxon>
        <taxon>Peronosporales</taxon>
        <taxon>Peronosporaceae</taxon>
        <taxon>Phytophthora</taxon>
    </lineage>
</organism>
<protein>
    <submittedName>
        <fullName evidence="2">Unnamed protein product</fullName>
    </submittedName>
</protein>
<dbReference type="Proteomes" id="UP001165121">
    <property type="component" value="Unassembled WGS sequence"/>
</dbReference>
<dbReference type="EMBL" id="BSXT01003082">
    <property type="protein sequence ID" value="GMF52378.1"/>
    <property type="molecule type" value="Genomic_DNA"/>
</dbReference>
<dbReference type="Gene3D" id="3.30.530.20">
    <property type="match status" value="1"/>
</dbReference>
<keyword evidence="3" id="KW-1185">Reference proteome</keyword>
<name>A0A9W6Y4S9_9STRA</name>
<evidence type="ECO:0000313" key="3">
    <source>
        <dbReference type="Proteomes" id="UP001165121"/>
    </source>
</evidence>
<dbReference type="PANTHER" id="PTHR13510:SF44">
    <property type="entry name" value="RABENOSYN-5"/>
    <property type="match status" value="1"/>
</dbReference>